<dbReference type="InterPro" id="IPR050834">
    <property type="entry name" value="Glycosyltransf_2"/>
</dbReference>
<accession>A0A6B3R1U1</accession>
<dbReference type="InterPro" id="IPR027791">
    <property type="entry name" value="Galactosyl_T_C"/>
</dbReference>
<dbReference type="Pfam" id="PF02709">
    <property type="entry name" value="Glyco_transf_7C"/>
    <property type="match status" value="1"/>
</dbReference>
<dbReference type="GO" id="GO:0016740">
    <property type="term" value="F:transferase activity"/>
    <property type="evidence" value="ECO:0007669"/>
    <property type="project" value="UniProtKB-KW"/>
</dbReference>
<dbReference type="EMBL" id="JAAIKD010000004">
    <property type="protein sequence ID" value="NEV94018.1"/>
    <property type="molecule type" value="Genomic_DNA"/>
</dbReference>
<dbReference type="PANTHER" id="PTHR43685:SF3">
    <property type="entry name" value="SLR2126 PROTEIN"/>
    <property type="match status" value="1"/>
</dbReference>
<evidence type="ECO:0000259" key="3">
    <source>
        <dbReference type="Pfam" id="PF02709"/>
    </source>
</evidence>
<gene>
    <name evidence="4" type="ORF">G3567_07650</name>
</gene>
<feature type="domain" description="Galactosyltransferase C-terminal" evidence="3">
    <location>
        <begin position="179"/>
        <end position="236"/>
    </location>
</feature>
<dbReference type="SUPFAM" id="SSF53448">
    <property type="entry name" value="Nucleotide-diphospho-sugar transferases"/>
    <property type="match status" value="1"/>
</dbReference>
<keyword evidence="1 4" id="KW-0808">Transferase</keyword>
<dbReference type="Proteomes" id="UP000478505">
    <property type="component" value="Unassembled WGS sequence"/>
</dbReference>
<evidence type="ECO:0000259" key="2">
    <source>
        <dbReference type="Pfam" id="PF00535"/>
    </source>
</evidence>
<organism evidence="4 5">
    <name type="scientific">Psychroflexus aurantiacus</name>
    <dbReference type="NCBI Taxonomy" id="2709310"/>
    <lineage>
        <taxon>Bacteria</taxon>
        <taxon>Pseudomonadati</taxon>
        <taxon>Bacteroidota</taxon>
        <taxon>Flavobacteriia</taxon>
        <taxon>Flavobacteriales</taxon>
        <taxon>Flavobacteriaceae</taxon>
        <taxon>Psychroflexus</taxon>
    </lineage>
</organism>
<evidence type="ECO:0000313" key="5">
    <source>
        <dbReference type="Proteomes" id="UP000478505"/>
    </source>
</evidence>
<evidence type="ECO:0000256" key="1">
    <source>
        <dbReference type="ARBA" id="ARBA00022679"/>
    </source>
</evidence>
<dbReference type="AlphaFoldDB" id="A0A6B3R1U1"/>
<protein>
    <submittedName>
        <fullName evidence="4">Glycosyltransferase</fullName>
    </submittedName>
</protein>
<evidence type="ECO:0000313" key="4">
    <source>
        <dbReference type="EMBL" id="NEV94018.1"/>
    </source>
</evidence>
<keyword evidence="5" id="KW-1185">Reference proteome</keyword>
<proteinExistence type="predicted"/>
<feature type="domain" description="Glycosyltransferase 2-like" evidence="2">
    <location>
        <begin position="4"/>
        <end position="105"/>
    </location>
</feature>
<comment type="caution">
    <text evidence="4">The sequence shown here is derived from an EMBL/GenBank/DDBJ whole genome shotgun (WGS) entry which is preliminary data.</text>
</comment>
<reference evidence="4 5" key="1">
    <citation type="submission" date="2020-02" db="EMBL/GenBank/DDBJ databases">
        <title>Flavobacteriaceae Psychroflexus bacterium YR1-1, complete genome.</title>
        <authorList>
            <person name="Li Y."/>
            <person name="Wu S."/>
        </authorList>
    </citation>
    <scope>NUCLEOTIDE SEQUENCE [LARGE SCALE GENOMIC DNA]</scope>
    <source>
        <strain evidence="4 5">YR1-1</strain>
    </source>
</reference>
<dbReference type="RefSeq" id="WP_164004747.1">
    <property type="nucleotide sequence ID" value="NZ_JAAIKD010000004.1"/>
</dbReference>
<dbReference type="Pfam" id="PF00535">
    <property type="entry name" value="Glycos_transf_2"/>
    <property type="match status" value="1"/>
</dbReference>
<dbReference type="PANTHER" id="PTHR43685">
    <property type="entry name" value="GLYCOSYLTRANSFERASE"/>
    <property type="match status" value="1"/>
</dbReference>
<dbReference type="InterPro" id="IPR001173">
    <property type="entry name" value="Glyco_trans_2-like"/>
</dbReference>
<sequence>MRASVIMSTYNSPEWLEKVLWGYSVQTVSDFEIIIADDGSIPDTKKMIEAISEKTQLTLTHVWHKDEGFQKTRILNKAILATKTDYCIFTDGDCIPRRDFVEAHLLHRIQGHFLSGGHFPLSLRLSRLISKKNILSQECFDLHWLKSHGLKSTFKTVKLTKSRIMATVMNFVTTTKPSWNGGNASAWKKDILAVNGFDERMKYGGEDREFGERLINYGIRPKRVRYFAIIIHLEHDRGYVNEEAWQINNKIRQTTQNENRTKTSHGINLHVEQEIL</sequence>
<name>A0A6B3R1U1_9FLAO</name>
<dbReference type="Gene3D" id="3.90.550.10">
    <property type="entry name" value="Spore Coat Polysaccharide Biosynthesis Protein SpsA, Chain A"/>
    <property type="match status" value="1"/>
</dbReference>
<dbReference type="InterPro" id="IPR029044">
    <property type="entry name" value="Nucleotide-diphossugar_trans"/>
</dbReference>
<dbReference type="CDD" id="cd06420">
    <property type="entry name" value="GT2_Chondriotin_Pol_N"/>
    <property type="match status" value="1"/>
</dbReference>